<feature type="transmembrane region" description="Helical" evidence="6">
    <location>
        <begin position="178"/>
        <end position="199"/>
    </location>
</feature>
<evidence type="ECO:0000256" key="4">
    <source>
        <dbReference type="ARBA" id="ARBA00022989"/>
    </source>
</evidence>
<gene>
    <name evidence="7" type="ORF">CKAN_01610700</name>
</gene>
<organism evidence="7 8">
    <name type="scientific">Cinnamomum micranthum f. kanehirae</name>
    <dbReference type="NCBI Taxonomy" id="337451"/>
    <lineage>
        <taxon>Eukaryota</taxon>
        <taxon>Viridiplantae</taxon>
        <taxon>Streptophyta</taxon>
        <taxon>Embryophyta</taxon>
        <taxon>Tracheophyta</taxon>
        <taxon>Spermatophyta</taxon>
        <taxon>Magnoliopsida</taxon>
        <taxon>Magnoliidae</taxon>
        <taxon>Laurales</taxon>
        <taxon>Lauraceae</taxon>
        <taxon>Cinnamomum</taxon>
    </lineage>
</organism>
<dbReference type="AlphaFoldDB" id="A0A3S3N874"/>
<name>A0A3S3N874_9MAGN</name>
<dbReference type="InterPro" id="IPR000109">
    <property type="entry name" value="POT_fam"/>
</dbReference>
<dbReference type="SUPFAM" id="SSF103473">
    <property type="entry name" value="MFS general substrate transporter"/>
    <property type="match status" value="2"/>
</dbReference>
<dbReference type="GO" id="GO:0022857">
    <property type="term" value="F:transmembrane transporter activity"/>
    <property type="evidence" value="ECO:0007669"/>
    <property type="project" value="InterPro"/>
</dbReference>
<keyword evidence="3 6" id="KW-0812">Transmembrane</keyword>
<dbReference type="PANTHER" id="PTHR11654">
    <property type="entry name" value="OLIGOPEPTIDE TRANSPORTER-RELATED"/>
    <property type="match status" value="1"/>
</dbReference>
<proteinExistence type="inferred from homology"/>
<dbReference type="Pfam" id="PF00854">
    <property type="entry name" value="PTR2"/>
    <property type="match status" value="1"/>
</dbReference>
<dbReference type="EMBL" id="QPKB01000006">
    <property type="protein sequence ID" value="RWR87171.1"/>
    <property type="molecule type" value="Genomic_DNA"/>
</dbReference>
<evidence type="ECO:0000313" key="8">
    <source>
        <dbReference type="Proteomes" id="UP000283530"/>
    </source>
</evidence>
<evidence type="ECO:0000256" key="6">
    <source>
        <dbReference type="SAM" id="Phobius"/>
    </source>
</evidence>
<evidence type="ECO:0000256" key="1">
    <source>
        <dbReference type="ARBA" id="ARBA00004141"/>
    </source>
</evidence>
<keyword evidence="8" id="KW-1185">Reference proteome</keyword>
<evidence type="ECO:0000313" key="7">
    <source>
        <dbReference type="EMBL" id="RWR87171.1"/>
    </source>
</evidence>
<feature type="transmembrane region" description="Helical" evidence="6">
    <location>
        <begin position="379"/>
        <end position="399"/>
    </location>
</feature>
<dbReference type="InterPro" id="IPR036259">
    <property type="entry name" value="MFS_trans_sf"/>
</dbReference>
<comment type="caution">
    <text evidence="7">The sequence shown here is derived from an EMBL/GenBank/DDBJ whole genome shotgun (WGS) entry which is preliminary data.</text>
</comment>
<keyword evidence="5 6" id="KW-0472">Membrane</keyword>
<dbReference type="OrthoDB" id="8904098at2759"/>
<feature type="transmembrane region" description="Helical" evidence="6">
    <location>
        <begin position="102"/>
        <end position="119"/>
    </location>
</feature>
<sequence>MKEDMSLDLEANEYVDWKGRRMNQAKGGGRMGAALVCVVEVLENMVFISNASNLVTYFHSSMHYSLGRSANMLTNFMATSFLLTLLGGFISDTFLTKFSTTTLFGVIELIGLVILTIQAHYESFQPGPGKGPSPSQAAMLYAGLYAMAIGVGGVKASLPTHGADQLDRSNKRAISSFFNWYFFALCTGGLFAVTLLVWVQENKGWQWAFAISAVTLFLALCIFAGGSPFHRHKFPNGSPFIRIFKVFVFTIRNWNASPPAPNWDGTGGRSTIKFRFLDKAMANDGIGKAQVEETRAFLRLLPIFAGTIMMNCCLAQLQTFSVHQGMTMDRTLFRSFHISSASLSAIPLIIMLVLVPLYDRLIVSLLRKLLQKDDVFPPLQRIGLGLLLASLSMLVAATVEVKRRCAAEEHTRISVFWLGWQYLLLGISDMFTLAGMLEFFYSEAPNTMRSVCTALSWCSTAMGYFLSSLLVSLANSVSRRFHSGEWLGGNDLNESRLDLFYVTLSVLNFLNFINYLFWARWY</sequence>
<dbReference type="Gene3D" id="1.20.1250.20">
    <property type="entry name" value="MFS general substrate transporter like domains"/>
    <property type="match status" value="1"/>
</dbReference>
<reference evidence="7 8" key="1">
    <citation type="journal article" date="2019" name="Nat. Plants">
        <title>Stout camphor tree genome fills gaps in understanding of flowering plant genome evolution.</title>
        <authorList>
            <person name="Chaw S.M."/>
            <person name="Liu Y.C."/>
            <person name="Wu Y.W."/>
            <person name="Wang H.Y."/>
            <person name="Lin C.I."/>
            <person name="Wu C.S."/>
            <person name="Ke H.M."/>
            <person name="Chang L.Y."/>
            <person name="Hsu C.Y."/>
            <person name="Yang H.T."/>
            <person name="Sudianto E."/>
            <person name="Hsu M.H."/>
            <person name="Wu K.P."/>
            <person name="Wang L.N."/>
            <person name="Leebens-Mack J.H."/>
            <person name="Tsai I.J."/>
        </authorList>
    </citation>
    <scope>NUCLEOTIDE SEQUENCE [LARGE SCALE GENOMIC DNA]</scope>
    <source>
        <strain evidence="8">cv. Chaw 1501</strain>
        <tissue evidence="7">Young leaves</tissue>
    </source>
</reference>
<feature type="transmembrane region" description="Helical" evidence="6">
    <location>
        <begin position="72"/>
        <end position="90"/>
    </location>
</feature>
<feature type="transmembrane region" description="Helical" evidence="6">
    <location>
        <begin position="499"/>
        <end position="518"/>
    </location>
</feature>
<feature type="transmembrane region" description="Helical" evidence="6">
    <location>
        <begin position="31"/>
        <end position="52"/>
    </location>
</feature>
<dbReference type="Proteomes" id="UP000283530">
    <property type="component" value="Unassembled WGS sequence"/>
</dbReference>
<evidence type="ECO:0000256" key="3">
    <source>
        <dbReference type="ARBA" id="ARBA00022692"/>
    </source>
</evidence>
<comment type="subcellular location">
    <subcellularLocation>
        <location evidence="1">Membrane</location>
        <topology evidence="1">Multi-pass membrane protein</topology>
    </subcellularLocation>
</comment>
<evidence type="ECO:0000256" key="2">
    <source>
        <dbReference type="ARBA" id="ARBA00005982"/>
    </source>
</evidence>
<feature type="transmembrane region" description="Helical" evidence="6">
    <location>
        <begin position="205"/>
        <end position="225"/>
    </location>
</feature>
<feature type="transmembrane region" description="Helical" evidence="6">
    <location>
        <begin position="453"/>
        <end position="474"/>
    </location>
</feature>
<evidence type="ECO:0000256" key="5">
    <source>
        <dbReference type="ARBA" id="ARBA00023136"/>
    </source>
</evidence>
<protein>
    <submittedName>
        <fullName evidence="7">Protein NRT1/ PTR FAMILY 4.1-like protein</fullName>
    </submittedName>
</protein>
<keyword evidence="4 6" id="KW-1133">Transmembrane helix</keyword>
<feature type="transmembrane region" description="Helical" evidence="6">
    <location>
        <begin position="337"/>
        <end position="358"/>
    </location>
</feature>
<feature type="transmembrane region" description="Helical" evidence="6">
    <location>
        <begin position="419"/>
        <end position="441"/>
    </location>
</feature>
<dbReference type="GO" id="GO:0016020">
    <property type="term" value="C:membrane"/>
    <property type="evidence" value="ECO:0007669"/>
    <property type="project" value="UniProtKB-SubCell"/>
</dbReference>
<accession>A0A3S3N874</accession>
<comment type="similarity">
    <text evidence="2">Belongs to the major facilitator superfamily. Proton-dependent oligopeptide transporter (POT/PTR) (TC 2.A.17) family.</text>
</comment>
<feature type="transmembrane region" description="Helical" evidence="6">
    <location>
        <begin position="139"/>
        <end position="158"/>
    </location>
</feature>